<dbReference type="InterPro" id="IPR012902">
    <property type="entry name" value="N_methyl_site"/>
</dbReference>
<organism evidence="3 4">
    <name type="scientific">Novipirellula galeiformis</name>
    <dbReference type="NCBI Taxonomy" id="2528004"/>
    <lineage>
        <taxon>Bacteria</taxon>
        <taxon>Pseudomonadati</taxon>
        <taxon>Planctomycetota</taxon>
        <taxon>Planctomycetia</taxon>
        <taxon>Pirellulales</taxon>
        <taxon>Pirellulaceae</taxon>
        <taxon>Novipirellula</taxon>
    </lineage>
</organism>
<evidence type="ECO:0000259" key="2">
    <source>
        <dbReference type="Pfam" id="PF07596"/>
    </source>
</evidence>
<keyword evidence="1" id="KW-0812">Transmembrane</keyword>
<dbReference type="Proteomes" id="UP000316304">
    <property type="component" value="Unassembled WGS sequence"/>
</dbReference>
<comment type="caution">
    <text evidence="3">The sequence shown here is derived from an EMBL/GenBank/DDBJ whole genome shotgun (WGS) entry which is preliminary data.</text>
</comment>
<keyword evidence="1" id="KW-0472">Membrane</keyword>
<dbReference type="EMBL" id="SJPT01000013">
    <property type="protein sequence ID" value="TWU17318.1"/>
    <property type="molecule type" value="Genomic_DNA"/>
</dbReference>
<evidence type="ECO:0000256" key="1">
    <source>
        <dbReference type="SAM" id="Phobius"/>
    </source>
</evidence>
<dbReference type="AlphaFoldDB" id="A0A5C6BZM6"/>
<dbReference type="InterPro" id="IPR011453">
    <property type="entry name" value="DUF1559"/>
</dbReference>
<feature type="domain" description="DUF1559" evidence="2">
    <location>
        <begin position="57"/>
        <end position="303"/>
    </location>
</feature>
<dbReference type="NCBIfam" id="TIGR04294">
    <property type="entry name" value="pre_pil_HX9DG"/>
    <property type="match status" value="1"/>
</dbReference>
<dbReference type="InterPro" id="IPR027558">
    <property type="entry name" value="Pre_pil_HX9DG_C"/>
</dbReference>
<protein>
    <recommendedName>
        <fullName evidence="2">DUF1559 domain-containing protein</fullName>
    </recommendedName>
</protein>
<dbReference type="PANTHER" id="PTHR30093">
    <property type="entry name" value="GENERAL SECRETION PATHWAY PROTEIN G"/>
    <property type="match status" value="1"/>
</dbReference>
<dbReference type="Gene3D" id="3.30.700.10">
    <property type="entry name" value="Glycoprotein, Type 4 Pilin"/>
    <property type="match status" value="1"/>
</dbReference>
<dbReference type="Pfam" id="PF07596">
    <property type="entry name" value="SBP_bac_10"/>
    <property type="match status" value="1"/>
</dbReference>
<dbReference type="NCBIfam" id="TIGR02532">
    <property type="entry name" value="IV_pilin_GFxxxE"/>
    <property type="match status" value="1"/>
</dbReference>
<dbReference type="RefSeq" id="WP_197169480.1">
    <property type="nucleotide sequence ID" value="NZ_SJPT01000013.1"/>
</dbReference>
<feature type="transmembrane region" description="Helical" evidence="1">
    <location>
        <begin position="38"/>
        <end position="56"/>
    </location>
</feature>
<reference evidence="3 4" key="1">
    <citation type="submission" date="2019-02" db="EMBL/GenBank/DDBJ databases">
        <title>Deep-cultivation of Planctomycetes and their phenomic and genomic characterization uncovers novel biology.</title>
        <authorList>
            <person name="Wiegand S."/>
            <person name="Jogler M."/>
            <person name="Boedeker C."/>
            <person name="Pinto D."/>
            <person name="Vollmers J."/>
            <person name="Rivas-Marin E."/>
            <person name="Kohn T."/>
            <person name="Peeters S.H."/>
            <person name="Heuer A."/>
            <person name="Rast P."/>
            <person name="Oberbeckmann S."/>
            <person name="Bunk B."/>
            <person name="Jeske O."/>
            <person name="Meyerdierks A."/>
            <person name="Storesund J.E."/>
            <person name="Kallscheuer N."/>
            <person name="Luecker S."/>
            <person name="Lage O.M."/>
            <person name="Pohl T."/>
            <person name="Merkel B.J."/>
            <person name="Hornburger P."/>
            <person name="Mueller R.-W."/>
            <person name="Bruemmer F."/>
            <person name="Labrenz M."/>
            <person name="Spormann A.M."/>
            <person name="Op Den Camp H."/>
            <person name="Overmann J."/>
            <person name="Amann R."/>
            <person name="Jetten M.S.M."/>
            <person name="Mascher T."/>
            <person name="Medema M.H."/>
            <person name="Devos D.P."/>
            <person name="Kaster A.-K."/>
            <person name="Ovreas L."/>
            <person name="Rohde M."/>
            <person name="Galperin M.Y."/>
            <person name="Jogler C."/>
        </authorList>
    </citation>
    <scope>NUCLEOTIDE SEQUENCE [LARGE SCALE GENOMIC DNA]</scope>
    <source>
        <strain evidence="3 4">Pla52o</strain>
    </source>
</reference>
<keyword evidence="1" id="KW-1133">Transmembrane helix</keyword>
<dbReference type="PROSITE" id="PS00409">
    <property type="entry name" value="PROKAR_NTER_METHYL"/>
    <property type="match status" value="1"/>
</dbReference>
<dbReference type="SUPFAM" id="SSF54523">
    <property type="entry name" value="Pili subunits"/>
    <property type="match status" value="1"/>
</dbReference>
<evidence type="ECO:0000313" key="3">
    <source>
        <dbReference type="EMBL" id="TWU17318.1"/>
    </source>
</evidence>
<evidence type="ECO:0000313" key="4">
    <source>
        <dbReference type="Proteomes" id="UP000316304"/>
    </source>
</evidence>
<dbReference type="PANTHER" id="PTHR30093:SF2">
    <property type="entry name" value="TYPE II SECRETION SYSTEM PROTEIN H"/>
    <property type="match status" value="1"/>
</dbReference>
<dbReference type="InterPro" id="IPR045584">
    <property type="entry name" value="Pilin-like"/>
</dbReference>
<accession>A0A5C6BZM6</accession>
<proteinExistence type="predicted"/>
<name>A0A5C6BZM6_9BACT</name>
<dbReference type="Pfam" id="PF07963">
    <property type="entry name" value="N_methyl"/>
    <property type="match status" value="1"/>
</dbReference>
<gene>
    <name evidence="3" type="ORF">Pla52o_53240</name>
</gene>
<keyword evidence="4" id="KW-1185">Reference proteome</keyword>
<sequence precursor="true">MFCKLSTFAWLYRDDSHRGRRPTDVRADASRGFTLVELLVVIAIIGVLVGLLLPAVQAAREAARRMQCSNNVKQLGLSIQNYHDTFRNLPPSSRTLGSGSTGIWVRLTPFFEQGTISDQYNFNVGYSQNLPLLQNMTVSALLCPSATVTESAFETGVQTTHYYGNSGPIGTNPSTGLDYPRDTANERADGAFGEYAIGGFFGPKVKADYSSVTDGLSNTIAIGEVAYKEYPKYRAWNRGVYYASGVALLSTKNHKFPINIAVANPSIAPSFSFNNGGYGSQHPGGAMMGMGDGSVRFFTESIAMPTYLALASREGGEVVEVP</sequence>